<evidence type="ECO:0000313" key="1">
    <source>
        <dbReference type="EMBL" id="MFC6067041.1"/>
    </source>
</evidence>
<name>A0ABW1MTT7_9ACTN</name>
<evidence type="ECO:0000313" key="2">
    <source>
        <dbReference type="Proteomes" id="UP001596139"/>
    </source>
</evidence>
<accession>A0ABW1MTT7</accession>
<dbReference type="EMBL" id="JBHSPX010000009">
    <property type="protein sequence ID" value="MFC6067041.1"/>
    <property type="molecule type" value="Genomic_DNA"/>
</dbReference>
<keyword evidence="2" id="KW-1185">Reference proteome</keyword>
<reference evidence="2" key="1">
    <citation type="journal article" date="2019" name="Int. J. Syst. Evol. Microbiol.">
        <title>The Global Catalogue of Microorganisms (GCM) 10K type strain sequencing project: providing services to taxonomists for standard genome sequencing and annotation.</title>
        <authorList>
            <consortium name="The Broad Institute Genomics Platform"/>
            <consortium name="The Broad Institute Genome Sequencing Center for Infectious Disease"/>
            <person name="Wu L."/>
            <person name="Ma J."/>
        </authorList>
    </citation>
    <scope>NUCLEOTIDE SEQUENCE [LARGE SCALE GENOMIC DNA]</scope>
    <source>
        <strain evidence="2">CGMCC 1.15180</strain>
    </source>
</reference>
<dbReference type="RefSeq" id="WP_037799985.1">
    <property type="nucleotide sequence ID" value="NZ_JBHSPX010000009.1"/>
</dbReference>
<proteinExistence type="predicted"/>
<sequence>MPSFSLSPYISHRLAGTAAVYRGGRWWLDAHSGAVPSDDALTRALDRHAADLAAANRAVAALEQA</sequence>
<dbReference type="Proteomes" id="UP001596139">
    <property type="component" value="Unassembled WGS sequence"/>
</dbReference>
<organism evidence="1 2">
    <name type="scientific">Streptomyces ochraceiscleroticus</name>
    <dbReference type="NCBI Taxonomy" id="47761"/>
    <lineage>
        <taxon>Bacteria</taxon>
        <taxon>Bacillati</taxon>
        <taxon>Actinomycetota</taxon>
        <taxon>Actinomycetes</taxon>
        <taxon>Kitasatosporales</taxon>
        <taxon>Streptomycetaceae</taxon>
        <taxon>Streptomyces</taxon>
    </lineage>
</organism>
<gene>
    <name evidence="1" type="ORF">ACFP4F_31480</name>
</gene>
<comment type="caution">
    <text evidence="1">The sequence shown here is derived from an EMBL/GenBank/DDBJ whole genome shotgun (WGS) entry which is preliminary data.</text>
</comment>
<protein>
    <submittedName>
        <fullName evidence="1">Uncharacterized protein</fullName>
    </submittedName>
</protein>